<reference evidence="3 4" key="1">
    <citation type="submission" date="2020-05" db="EMBL/GenBank/DDBJ databases">
        <authorList>
            <person name="Casaregola S."/>
            <person name="Devillers H."/>
            <person name="Grondin C."/>
        </authorList>
    </citation>
    <scope>NUCLEOTIDE SEQUENCE [LARGE SCALE GENOMIC DNA]</scope>
    <source>
        <strain evidence="3 4">CLIB 1767</strain>
    </source>
</reference>
<feature type="region of interest" description="Disordered" evidence="1">
    <location>
        <begin position="1"/>
        <end position="39"/>
    </location>
</feature>
<evidence type="ECO:0000313" key="3">
    <source>
        <dbReference type="EMBL" id="CAB4253883.1"/>
    </source>
</evidence>
<feature type="compositionally biased region" description="Polar residues" evidence="1">
    <location>
        <begin position="291"/>
        <end position="311"/>
    </location>
</feature>
<accession>A0A8H2ZGP5</accession>
<keyword evidence="2" id="KW-1133">Transmembrane helix</keyword>
<keyword evidence="2" id="KW-0472">Membrane</keyword>
<organism evidence="3 4">
    <name type="scientific">Maudiozyma barnettii</name>
    <dbReference type="NCBI Taxonomy" id="61262"/>
    <lineage>
        <taxon>Eukaryota</taxon>
        <taxon>Fungi</taxon>
        <taxon>Dikarya</taxon>
        <taxon>Ascomycota</taxon>
        <taxon>Saccharomycotina</taxon>
        <taxon>Saccharomycetes</taxon>
        <taxon>Saccharomycetales</taxon>
        <taxon>Saccharomycetaceae</taxon>
        <taxon>Maudiozyma</taxon>
    </lineage>
</organism>
<dbReference type="EMBL" id="CAEFZW010000003">
    <property type="protein sequence ID" value="CAB4253883.1"/>
    <property type="molecule type" value="Genomic_DNA"/>
</dbReference>
<evidence type="ECO:0000313" key="4">
    <source>
        <dbReference type="Proteomes" id="UP000644660"/>
    </source>
</evidence>
<gene>
    <name evidence="3" type="ORF">KABA2_03S07568</name>
</gene>
<name>A0A8H2ZGP5_9SACH</name>
<comment type="caution">
    <text evidence="3">The sequence shown here is derived from an EMBL/GenBank/DDBJ whole genome shotgun (WGS) entry which is preliminary data.</text>
</comment>
<keyword evidence="2" id="KW-0812">Transmembrane</keyword>
<feature type="transmembrane region" description="Helical" evidence="2">
    <location>
        <begin position="380"/>
        <end position="400"/>
    </location>
</feature>
<proteinExistence type="predicted"/>
<feature type="region of interest" description="Disordered" evidence="1">
    <location>
        <begin position="286"/>
        <end position="314"/>
    </location>
</feature>
<keyword evidence="4" id="KW-1185">Reference proteome</keyword>
<dbReference type="Proteomes" id="UP000644660">
    <property type="component" value="Unassembled WGS sequence"/>
</dbReference>
<evidence type="ECO:0000256" key="2">
    <source>
        <dbReference type="SAM" id="Phobius"/>
    </source>
</evidence>
<dbReference type="RefSeq" id="XP_041405728.1">
    <property type="nucleotide sequence ID" value="XM_041549794.1"/>
</dbReference>
<dbReference type="GeneID" id="64856858"/>
<sequence length="405" mass="47290">MNNARYSRPPGPSNIYRPSESERLQAQQRNSRLRNIQEKRYSQHLDVKDEPRLKKASNDFNMYGRVKDEIHIENNENEDDDMDYEVNISKDHKASPFYDYNANTKSSIPDVYNDLVEEPSPVPRVMSPNSFLKSRGYPSSSYQDNLITENNIKDNNRNNNNIFAFQTTKKDVKSDEQNNVGSRTLRKLLGEPLPLPYLENDIKQNEYVGDHHMTILTKNKLDNKSKNFNDKFKRLVSQDKINVAKRLKELKHNEYDNANDKESDITTYSVPSMNQLPKFGNEIRHYRSHSRSQAQDASFTSTQPSVQFSTDNHQDSLESIDSDNEVKINSIPDPLILLELQRTLDANGEKLDLIIAMLNNFTMEPHKKTITINRFYSKHMLIRTICTITLVLSIFCVYYYQYYIY</sequence>
<feature type="compositionally biased region" description="Polar residues" evidence="1">
    <location>
        <begin position="24"/>
        <end position="34"/>
    </location>
</feature>
<dbReference type="AlphaFoldDB" id="A0A8H2ZGP5"/>
<protein>
    <submittedName>
        <fullName evidence="3">Similar to Saccharomyces cerevisiae YNL188W KAR1 Essential protein involved in karyogamy during mating and in spindle pole body duplication during mitosis</fullName>
    </submittedName>
</protein>
<evidence type="ECO:0000256" key="1">
    <source>
        <dbReference type="SAM" id="MobiDB-lite"/>
    </source>
</evidence>
<dbReference type="OrthoDB" id="4053921at2759"/>